<organism evidence="1 2">
    <name type="scientific">Aspergillus nomiae NRRL (strain ATCC 15546 / NRRL 13137 / CBS 260.88 / M93)</name>
    <dbReference type="NCBI Taxonomy" id="1509407"/>
    <lineage>
        <taxon>Eukaryota</taxon>
        <taxon>Fungi</taxon>
        <taxon>Dikarya</taxon>
        <taxon>Ascomycota</taxon>
        <taxon>Pezizomycotina</taxon>
        <taxon>Eurotiomycetes</taxon>
        <taxon>Eurotiomycetidae</taxon>
        <taxon>Eurotiales</taxon>
        <taxon>Aspergillaceae</taxon>
        <taxon>Aspergillus</taxon>
        <taxon>Aspergillus subgen. Circumdati</taxon>
    </lineage>
</organism>
<dbReference type="EMBL" id="JNOM01000002">
    <property type="protein sequence ID" value="KNG91492.1"/>
    <property type="molecule type" value="Genomic_DNA"/>
</dbReference>
<gene>
    <name evidence="1" type="ORF">ANOM_000124</name>
</gene>
<protein>
    <submittedName>
        <fullName evidence="1">Uncharacterized protein</fullName>
    </submittedName>
</protein>
<dbReference type="AlphaFoldDB" id="A0A0L1JIF9"/>
<accession>A0A0L1JIF9</accession>
<reference evidence="1 2" key="1">
    <citation type="submission" date="2014-06" db="EMBL/GenBank/DDBJ databases">
        <title>The Genome of the Aflatoxigenic Filamentous Fungus Aspergillus nomius.</title>
        <authorList>
            <person name="Moore M.G."/>
            <person name="Shannon B.M."/>
            <person name="Brian M.M."/>
        </authorList>
    </citation>
    <scope>NUCLEOTIDE SEQUENCE [LARGE SCALE GENOMIC DNA]</scope>
    <source>
        <strain evidence="1 2">NRRL 13137</strain>
    </source>
</reference>
<dbReference type="STRING" id="1509407.A0A0L1JIF9"/>
<dbReference type="OrthoDB" id="5304511at2759"/>
<proteinExistence type="predicted"/>
<comment type="caution">
    <text evidence="1">The sequence shown here is derived from an EMBL/GenBank/DDBJ whole genome shotgun (WGS) entry which is preliminary data.</text>
</comment>
<name>A0A0L1JIF9_ASPN3</name>
<dbReference type="RefSeq" id="XP_015412415.1">
    <property type="nucleotide sequence ID" value="XM_015545382.1"/>
</dbReference>
<keyword evidence="2" id="KW-1185">Reference proteome</keyword>
<sequence>MKAAVLYAIPDLASLNALVHASPCFHALYLSQRKQLLSTVLARCLQLPVMVDAVAALIALRGRQDRCKAPKPALEAAEEFLRKYVPLRSILNSLYPYSADEYLDQELDVYQVFASLTEDDLLEMARLHTIVEFILKDMVHSFFGLRSDTQKPKGEDTALSPPETFRMQRAIYRLEIHQLLFSSNGLPWSEGQDRLNDIYVDSDAQWDLFLSLFAPWEMEEIRCVLMYIFRVYEELPGATNFDDWCELFPDENEDPLSHLYDHEIDDDHRDHYVSLGLGFLYHWMHVSSIACREERLLKQKAILRGTLNGAVDFIANALDANRTTRKEEYDIDFGDEGTSGRVFLSDTDWNSPNLAWTWCLSTTEEDASISLGMYGHNALRNWGFLFWDEHRLKEWCLSLEMIREIYNCGFDEPRDMDADLVELMEMNNTNIKQLL</sequence>
<dbReference type="GeneID" id="26801928"/>
<dbReference type="Proteomes" id="UP000037505">
    <property type="component" value="Unassembled WGS sequence"/>
</dbReference>
<evidence type="ECO:0000313" key="2">
    <source>
        <dbReference type="Proteomes" id="UP000037505"/>
    </source>
</evidence>
<evidence type="ECO:0000313" key="1">
    <source>
        <dbReference type="EMBL" id="KNG91492.1"/>
    </source>
</evidence>